<sequence length="75" mass="7844">MPLINVKVIEGVFSGAQKAEMVKKLTDAIVAIEGEHMRPLTVVVVEEIKDGDWGVAGKPVTAAEVKALASGTRSG</sequence>
<evidence type="ECO:0000259" key="3">
    <source>
        <dbReference type="Pfam" id="PF01361"/>
    </source>
</evidence>
<dbReference type="InterPro" id="IPR014347">
    <property type="entry name" value="Tautomerase/MIF_sf"/>
</dbReference>
<proteinExistence type="inferred from homology"/>
<dbReference type="Proteomes" id="UP001589647">
    <property type="component" value="Unassembled WGS sequence"/>
</dbReference>
<dbReference type="Gene3D" id="3.30.429.10">
    <property type="entry name" value="Macrophage Migration Inhibitory Factor"/>
    <property type="match status" value="1"/>
</dbReference>
<reference evidence="4 5" key="1">
    <citation type="submission" date="2024-09" db="EMBL/GenBank/DDBJ databases">
        <authorList>
            <person name="Sun Q."/>
            <person name="Mori K."/>
        </authorList>
    </citation>
    <scope>NUCLEOTIDE SEQUENCE [LARGE SCALE GENOMIC DNA]</scope>
    <source>
        <strain evidence="4 5">CCM 3426</strain>
    </source>
</reference>
<gene>
    <name evidence="4" type="ORF">ACFFV7_49465</name>
</gene>
<organism evidence="4 5">
    <name type="scientific">Nonomuraea spiralis</name>
    <dbReference type="NCBI Taxonomy" id="46182"/>
    <lineage>
        <taxon>Bacteria</taxon>
        <taxon>Bacillati</taxon>
        <taxon>Actinomycetota</taxon>
        <taxon>Actinomycetes</taxon>
        <taxon>Streptosporangiales</taxon>
        <taxon>Streptosporangiaceae</taxon>
        <taxon>Nonomuraea</taxon>
    </lineage>
</organism>
<feature type="domain" description="4-oxalocrotonate tautomerase-like" evidence="3">
    <location>
        <begin position="2"/>
        <end position="62"/>
    </location>
</feature>
<dbReference type="EMBL" id="JBHMEI010000100">
    <property type="protein sequence ID" value="MFB9209288.1"/>
    <property type="molecule type" value="Genomic_DNA"/>
</dbReference>
<dbReference type="Pfam" id="PF01361">
    <property type="entry name" value="Tautomerase"/>
    <property type="match status" value="1"/>
</dbReference>
<name>A0ABV5IXI2_9ACTN</name>
<keyword evidence="5" id="KW-1185">Reference proteome</keyword>
<dbReference type="RefSeq" id="WP_189650827.1">
    <property type="nucleotide sequence ID" value="NZ_BMRC01000015.1"/>
</dbReference>
<evidence type="ECO:0000313" key="5">
    <source>
        <dbReference type="Proteomes" id="UP001589647"/>
    </source>
</evidence>
<accession>A0ABV5IXI2</accession>
<dbReference type="PANTHER" id="PTHR35530">
    <property type="entry name" value="TAUTOMERASE-RELATED"/>
    <property type="match status" value="1"/>
</dbReference>
<dbReference type="SUPFAM" id="SSF55331">
    <property type="entry name" value="Tautomerase/MIF"/>
    <property type="match status" value="1"/>
</dbReference>
<protein>
    <submittedName>
        <fullName evidence="4">4-oxalocrotonate tautomerase family protein</fullName>
    </submittedName>
</protein>
<evidence type="ECO:0000256" key="2">
    <source>
        <dbReference type="ARBA" id="ARBA00023235"/>
    </source>
</evidence>
<dbReference type="PANTHER" id="PTHR35530:SF2">
    <property type="entry name" value="BSL4019 PROTEIN"/>
    <property type="match status" value="1"/>
</dbReference>
<keyword evidence="2" id="KW-0413">Isomerase</keyword>
<comment type="caution">
    <text evidence="4">The sequence shown here is derived from an EMBL/GenBank/DDBJ whole genome shotgun (WGS) entry which is preliminary data.</text>
</comment>
<evidence type="ECO:0000256" key="1">
    <source>
        <dbReference type="ARBA" id="ARBA00006723"/>
    </source>
</evidence>
<comment type="similarity">
    <text evidence="1">Belongs to the 4-oxalocrotonate tautomerase family.</text>
</comment>
<dbReference type="InterPro" id="IPR004370">
    <property type="entry name" value="4-OT-like_dom"/>
</dbReference>
<evidence type="ECO:0000313" key="4">
    <source>
        <dbReference type="EMBL" id="MFB9209288.1"/>
    </source>
</evidence>